<proteinExistence type="predicted"/>
<dbReference type="GO" id="GO:0009085">
    <property type="term" value="P:lysine biosynthetic process"/>
    <property type="evidence" value="ECO:0007669"/>
    <property type="project" value="UniProtKB-KW"/>
</dbReference>
<evidence type="ECO:0000256" key="3">
    <source>
        <dbReference type="ARBA" id="ARBA00022915"/>
    </source>
</evidence>
<evidence type="ECO:0000256" key="1">
    <source>
        <dbReference type="ARBA" id="ARBA00022605"/>
    </source>
</evidence>
<dbReference type="PANTHER" id="PTHR11014:SF63">
    <property type="entry name" value="METALLOPEPTIDASE, PUTATIVE (AFU_ORTHOLOGUE AFUA_6G09600)-RELATED"/>
    <property type="match status" value="1"/>
</dbReference>
<keyword evidence="8" id="KW-1185">Reference proteome</keyword>
<keyword evidence="2 7" id="KW-0378">Hydrolase</keyword>
<evidence type="ECO:0000256" key="4">
    <source>
        <dbReference type="ARBA" id="ARBA00023154"/>
    </source>
</evidence>
<feature type="domain" description="Peptidase M20 dimerisation" evidence="6">
    <location>
        <begin position="188"/>
        <end position="283"/>
    </location>
</feature>
<evidence type="ECO:0000313" key="7">
    <source>
        <dbReference type="EMBL" id="RSU10218.1"/>
    </source>
</evidence>
<dbReference type="GeneID" id="95581510"/>
<keyword evidence="5" id="KW-0479">Metal-binding</keyword>
<protein>
    <submittedName>
        <fullName evidence="7">Amidohydrolase</fullName>
    </submittedName>
</protein>
<dbReference type="SUPFAM" id="SSF55031">
    <property type="entry name" value="Bacterial exopeptidase dimerisation domain"/>
    <property type="match status" value="1"/>
</dbReference>
<keyword evidence="1" id="KW-0028">Amino-acid biosynthesis</keyword>
<dbReference type="AlphaFoldDB" id="A0A430AQ21"/>
<keyword evidence="3" id="KW-0220">Diaminopimelate biosynthesis</keyword>
<feature type="binding site" evidence="5">
    <location>
        <position position="168"/>
    </location>
    <ligand>
        <name>Mn(2+)</name>
        <dbReference type="ChEBI" id="CHEBI:29035"/>
        <label>2</label>
    </ligand>
</feature>
<organism evidence="7 8">
    <name type="scientific">Vagococcus carniphilus</name>
    <dbReference type="NCBI Taxonomy" id="218144"/>
    <lineage>
        <taxon>Bacteria</taxon>
        <taxon>Bacillati</taxon>
        <taxon>Bacillota</taxon>
        <taxon>Bacilli</taxon>
        <taxon>Lactobacillales</taxon>
        <taxon>Enterococcaceae</taxon>
        <taxon>Vagococcus</taxon>
    </lineage>
</organism>
<sequence>MKDLQEKLQQRLKEREPEIIELRRYMHQHPELSFKEEKTAKFIADYYEGKDCLIKTNVGDGYGITIDIQGGLPGANLAIRADFDALPIQEDTPFPFASQNPGVMHACGHDGHTAYMMVLADTLIELKDELPGMIRVLHQPAEEIPPGGAIGMIEAGCLDGIDHVLGAHVMTNMTLGTIGYREGAIQTGRSTFKLKLQGKGGHGAAPHEANDTIVAAAHFITAVQTIVSRRIKPADTVTVTIGSFDGAGIPNIIKDSVSLSGDVRVMCESNLAVVEEQFKQILDGICQAFGLTYDLDYSSDYPVLMNDAALTEMTAKAFQEANIENVTDIFRCEPQTPSEDFAYYAKVKPSSFFYIGATKEGEEMFPHHHPKFQIDEECLLIAARAMGSAVLEYQFNGVK</sequence>
<dbReference type="NCBIfam" id="TIGR01891">
    <property type="entry name" value="amidohydrolases"/>
    <property type="match status" value="1"/>
</dbReference>
<feature type="binding site" evidence="5">
    <location>
        <position position="107"/>
    </location>
    <ligand>
        <name>Mn(2+)</name>
        <dbReference type="ChEBI" id="CHEBI:29035"/>
        <label>2</label>
    </ligand>
</feature>
<dbReference type="Gene3D" id="3.30.70.360">
    <property type="match status" value="1"/>
</dbReference>
<dbReference type="InterPro" id="IPR017439">
    <property type="entry name" value="Amidohydrolase"/>
</dbReference>
<comment type="cofactor">
    <cofactor evidence="5">
        <name>Mn(2+)</name>
        <dbReference type="ChEBI" id="CHEBI:29035"/>
    </cofactor>
    <text evidence="5">The Mn(2+) ion enhances activity.</text>
</comment>
<dbReference type="Proteomes" id="UP000288028">
    <property type="component" value="Unassembled WGS sequence"/>
</dbReference>
<feature type="binding site" evidence="5">
    <location>
        <position position="143"/>
    </location>
    <ligand>
        <name>Mn(2+)</name>
        <dbReference type="ChEBI" id="CHEBI:29035"/>
        <label>2</label>
    </ligand>
</feature>
<evidence type="ECO:0000259" key="6">
    <source>
        <dbReference type="Pfam" id="PF07687"/>
    </source>
</evidence>
<evidence type="ECO:0000256" key="2">
    <source>
        <dbReference type="ARBA" id="ARBA00022801"/>
    </source>
</evidence>
<dbReference type="OrthoDB" id="9776731at2"/>
<name>A0A430AQ21_9ENTE</name>
<dbReference type="InterPro" id="IPR002933">
    <property type="entry name" value="Peptidase_M20"/>
</dbReference>
<evidence type="ECO:0000313" key="8">
    <source>
        <dbReference type="Proteomes" id="UP000288028"/>
    </source>
</evidence>
<dbReference type="Pfam" id="PF07687">
    <property type="entry name" value="M20_dimer"/>
    <property type="match status" value="1"/>
</dbReference>
<accession>A0A430AQ21</accession>
<dbReference type="FunFam" id="3.30.70.360:FF:000001">
    <property type="entry name" value="N-acetyldiaminopimelate deacetylase"/>
    <property type="match status" value="1"/>
</dbReference>
<feature type="binding site" evidence="5">
    <location>
        <position position="109"/>
    </location>
    <ligand>
        <name>Mn(2+)</name>
        <dbReference type="ChEBI" id="CHEBI:29035"/>
        <label>2</label>
    </ligand>
</feature>
<dbReference type="GO" id="GO:0050118">
    <property type="term" value="F:N-acetyldiaminopimelate deacetylase activity"/>
    <property type="evidence" value="ECO:0007669"/>
    <property type="project" value="UniProtKB-ARBA"/>
</dbReference>
<reference evidence="7 8" key="1">
    <citation type="submission" date="2017-05" db="EMBL/GenBank/DDBJ databases">
        <title>Vagococcus spp. assemblies.</title>
        <authorList>
            <person name="Gulvik C.A."/>
        </authorList>
    </citation>
    <scope>NUCLEOTIDE SEQUENCE [LARGE SCALE GENOMIC DNA]</scope>
    <source>
        <strain evidence="7 8">SS1714</strain>
    </source>
</reference>
<dbReference type="Pfam" id="PF01546">
    <property type="entry name" value="Peptidase_M20"/>
    <property type="match status" value="1"/>
</dbReference>
<dbReference type="InterPro" id="IPR036264">
    <property type="entry name" value="Bact_exopeptidase_dim_dom"/>
</dbReference>
<dbReference type="SUPFAM" id="SSF53187">
    <property type="entry name" value="Zn-dependent exopeptidases"/>
    <property type="match status" value="1"/>
</dbReference>
<evidence type="ECO:0000256" key="5">
    <source>
        <dbReference type="PIRSR" id="PIRSR005962-1"/>
    </source>
</evidence>
<feature type="binding site" evidence="5">
    <location>
        <position position="368"/>
    </location>
    <ligand>
        <name>Mn(2+)</name>
        <dbReference type="ChEBI" id="CHEBI:29035"/>
        <label>2</label>
    </ligand>
</feature>
<gene>
    <name evidence="7" type="ORF">CBF28_14010</name>
</gene>
<dbReference type="GO" id="GO:0019877">
    <property type="term" value="P:diaminopimelate biosynthetic process"/>
    <property type="evidence" value="ECO:0007669"/>
    <property type="project" value="UniProtKB-KW"/>
</dbReference>
<dbReference type="InterPro" id="IPR011650">
    <property type="entry name" value="Peptidase_M20_dimer"/>
</dbReference>
<keyword evidence="4" id="KW-0457">Lysine biosynthesis</keyword>
<dbReference type="PANTHER" id="PTHR11014">
    <property type="entry name" value="PEPTIDASE M20 FAMILY MEMBER"/>
    <property type="match status" value="1"/>
</dbReference>
<dbReference type="RefSeq" id="WP_126796319.1">
    <property type="nucleotide sequence ID" value="NZ_CP060720.1"/>
</dbReference>
<comment type="caution">
    <text evidence="7">The sequence shown here is derived from an EMBL/GenBank/DDBJ whole genome shotgun (WGS) entry which is preliminary data.</text>
</comment>
<dbReference type="PIRSF" id="PIRSF005962">
    <property type="entry name" value="Pept_M20D_amidohydro"/>
    <property type="match status" value="1"/>
</dbReference>
<keyword evidence="5" id="KW-0464">Manganese</keyword>
<dbReference type="EMBL" id="NGKB01000019">
    <property type="protein sequence ID" value="RSU10218.1"/>
    <property type="molecule type" value="Genomic_DNA"/>
</dbReference>
<dbReference type="Gene3D" id="3.40.630.10">
    <property type="entry name" value="Zn peptidases"/>
    <property type="match status" value="1"/>
</dbReference>
<dbReference type="GO" id="GO:0046872">
    <property type="term" value="F:metal ion binding"/>
    <property type="evidence" value="ECO:0007669"/>
    <property type="project" value="UniProtKB-KW"/>
</dbReference>